<evidence type="ECO:0000256" key="1">
    <source>
        <dbReference type="SAM" id="MobiDB-lite"/>
    </source>
</evidence>
<protein>
    <submittedName>
        <fullName evidence="2">NADPH-dependent FMN reductase domain protein</fullName>
    </submittedName>
</protein>
<dbReference type="Pfam" id="PF13596">
    <property type="entry name" value="PAS_10"/>
    <property type="match status" value="1"/>
</dbReference>
<accession>A0A0R1F3M1</accession>
<sequence length="258" mass="28217">MSETEKNNQTGAAAEDLTASGKGRATIEGVDMNADDWVEQAAAKTHAAEGDDYVKLDRGVLTVNQLNYFLNSMPMELTYADENNQFLYYNNMAPHDEMLAPRYPKQAGDPLSAVHPDRAVEHVKEVINLLRTGKTDIVKMRVPFTGPDVFLMHYYKAMHDENGDYAGVNEFVLDLMPTIKWYLAKTGQKLVDDPDAMSGASLRDKPTVDGASSASVNAKPEDKVDETSGASIDDEPKVEEKPAAQPSVDETSGASIND</sequence>
<dbReference type="Proteomes" id="UP000051181">
    <property type="component" value="Unassembled WGS sequence"/>
</dbReference>
<reference evidence="2 3" key="1">
    <citation type="journal article" date="2015" name="Genome Announc.">
        <title>Expanding the biotechnology potential of lactobacilli through comparative genomics of 213 strains and associated genera.</title>
        <authorList>
            <person name="Sun Z."/>
            <person name="Harris H.M."/>
            <person name="McCann A."/>
            <person name="Guo C."/>
            <person name="Argimon S."/>
            <person name="Zhang W."/>
            <person name="Yang X."/>
            <person name="Jeffery I.B."/>
            <person name="Cooney J.C."/>
            <person name="Kagawa T.F."/>
            <person name="Liu W."/>
            <person name="Song Y."/>
            <person name="Salvetti E."/>
            <person name="Wrobel A."/>
            <person name="Rasinkangas P."/>
            <person name="Parkhill J."/>
            <person name="Rea M.C."/>
            <person name="O'Sullivan O."/>
            <person name="Ritari J."/>
            <person name="Douillard F.P."/>
            <person name="Paul Ross R."/>
            <person name="Yang R."/>
            <person name="Briner A.E."/>
            <person name="Felis G.E."/>
            <person name="de Vos W.M."/>
            <person name="Barrangou R."/>
            <person name="Klaenhammer T.R."/>
            <person name="Caufield P.W."/>
            <person name="Cui Y."/>
            <person name="Zhang H."/>
            <person name="O'Toole P.W."/>
        </authorList>
    </citation>
    <scope>NUCLEOTIDE SEQUENCE [LARGE SCALE GENOMIC DNA]</scope>
    <source>
        <strain evidence="2 3">DSM 20001</strain>
    </source>
</reference>
<feature type="region of interest" description="Disordered" evidence="1">
    <location>
        <begin position="1"/>
        <end position="24"/>
    </location>
</feature>
<evidence type="ECO:0000313" key="3">
    <source>
        <dbReference type="Proteomes" id="UP000051181"/>
    </source>
</evidence>
<name>A0A0R1F3M1_9LACO</name>
<proteinExistence type="predicted"/>
<gene>
    <name evidence="2" type="ORF">FD22_GL001364</name>
</gene>
<dbReference type="EMBL" id="AZCN01000036">
    <property type="protein sequence ID" value="KRK16142.1"/>
    <property type="molecule type" value="Genomic_DNA"/>
</dbReference>
<dbReference type="InterPro" id="IPR035965">
    <property type="entry name" value="PAS-like_dom_sf"/>
</dbReference>
<feature type="compositionally biased region" description="Polar residues" evidence="1">
    <location>
        <begin position="248"/>
        <end position="258"/>
    </location>
</feature>
<evidence type="ECO:0000313" key="2">
    <source>
        <dbReference type="EMBL" id="KRK16142.1"/>
    </source>
</evidence>
<comment type="caution">
    <text evidence="2">The sequence shown here is derived from an EMBL/GenBank/DDBJ whole genome shotgun (WGS) entry which is preliminary data.</text>
</comment>
<dbReference type="Gene3D" id="3.30.450.20">
    <property type="entry name" value="PAS domain"/>
    <property type="match status" value="1"/>
</dbReference>
<dbReference type="PATRIC" id="fig|913848.6.peg.1402"/>
<organism evidence="2 3">
    <name type="scientific">Loigolactobacillus coryniformis subsp. coryniformis KCTC 3167 = DSM 20001</name>
    <dbReference type="NCBI Taxonomy" id="913848"/>
    <lineage>
        <taxon>Bacteria</taxon>
        <taxon>Bacillati</taxon>
        <taxon>Bacillota</taxon>
        <taxon>Bacilli</taxon>
        <taxon>Lactobacillales</taxon>
        <taxon>Lactobacillaceae</taxon>
        <taxon>Loigolactobacillus</taxon>
    </lineage>
</organism>
<dbReference type="eggNOG" id="COG2461">
    <property type="taxonomic scope" value="Bacteria"/>
</dbReference>
<dbReference type="SUPFAM" id="SSF55785">
    <property type="entry name" value="PYP-like sensor domain (PAS domain)"/>
    <property type="match status" value="1"/>
</dbReference>
<feature type="region of interest" description="Disordered" evidence="1">
    <location>
        <begin position="197"/>
        <end position="258"/>
    </location>
</feature>
<dbReference type="AlphaFoldDB" id="A0A0R1F3M1"/>